<feature type="transmembrane region" description="Helical" evidence="1">
    <location>
        <begin position="113"/>
        <end position="131"/>
    </location>
</feature>
<keyword evidence="2" id="KW-0378">Hydrolase</keyword>
<organism evidence="2 3">
    <name type="scientific">Compostimonas suwonensis</name>
    <dbReference type="NCBI Taxonomy" id="1048394"/>
    <lineage>
        <taxon>Bacteria</taxon>
        <taxon>Bacillati</taxon>
        <taxon>Actinomycetota</taxon>
        <taxon>Actinomycetes</taxon>
        <taxon>Micrococcales</taxon>
        <taxon>Microbacteriaceae</taxon>
        <taxon>Compostimonas</taxon>
    </lineage>
</organism>
<dbReference type="AlphaFoldDB" id="A0A2M9BZ99"/>
<feature type="transmembrane region" description="Helical" evidence="1">
    <location>
        <begin position="74"/>
        <end position="93"/>
    </location>
</feature>
<dbReference type="EMBL" id="PGFB01000002">
    <property type="protein sequence ID" value="PJJ63409.1"/>
    <property type="molecule type" value="Genomic_DNA"/>
</dbReference>
<dbReference type="Proteomes" id="UP000230161">
    <property type="component" value="Unassembled WGS sequence"/>
</dbReference>
<dbReference type="GO" id="GO:0008233">
    <property type="term" value="F:peptidase activity"/>
    <property type="evidence" value="ECO:0007669"/>
    <property type="project" value="UniProtKB-KW"/>
</dbReference>
<feature type="transmembrane region" description="Helical" evidence="1">
    <location>
        <begin position="48"/>
        <end position="68"/>
    </location>
</feature>
<keyword evidence="2" id="KW-0645">Protease</keyword>
<proteinExistence type="predicted"/>
<feature type="transmembrane region" description="Helical" evidence="1">
    <location>
        <begin position="12"/>
        <end position="41"/>
    </location>
</feature>
<keyword evidence="1" id="KW-0472">Membrane</keyword>
<accession>A0A2M9BZ99</accession>
<keyword evidence="3" id="KW-1185">Reference proteome</keyword>
<protein>
    <submittedName>
        <fullName evidence="2">Modulator of FtsH protease</fullName>
    </submittedName>
</protein>
<gene>
    <name evidence="2" type="ORF">CLV54_1074</name>
</gene>
<keyword evidence="1" id="KW-0812">Transmembrane</keyword>
<comment type="caution">
    <text evidence="2">The sequence shown here is derived from an EMBL/GenBank/DDBJ whole genome shotgun (WGS) entry which is preliminary data.</text>
</comment>
<sequence>MDALELADWSDFFVATVGAAAAFAGLLIVAMSVNISVVLAAPTIPARAAATIGLFVLVIVVGAIGLMPDVAGSVLGWIVLASTVVLCVFQVNATRVVARDTHTSALQKTVKNVAGAAPLAPFLVGGALLAAGLGGGLYWIAAGMILGFVFGVIFAWVTLVEVLR</sequence>
<dbReference type="RefSeq" id="WP_100343913.1">
    <property type="nucleotide sequence ID" value="NZ_PGFB01000002.1"/>
</dbReference>
<evidence type="ECO:0000313" key="2">
    <source>
        <dbReference type="EMBL" id="PJJ63409.1"/>
    </source>
</evidence>
<evidence type="ECO:0000256" key="1">
    <source>
        <dbReference type="SAM" id="Phobius"/>
    </source>
</evidence>
<feature type="transmembrane region" description="Helical" evidence="1">
    <location>
        <begin position="137"/>
        <end position="159"/>
    </location>
</feature>
<dbReference type="GO" id="GO:0006508">
    <property type="term" value="P:proteolysis"/>
    <property type="evidence" value="ECO:0007669"/>
    <property type="project" value="UniProtKB-KW"/>
</dbReference>
<keyword evidence="1" id="KW-1133">Transmembrane helix</keyword>
<name>A0A2M9BZ99_9MICO</name>
<evidence type="ECO:0000313" key="3">
    <source>
        <dbReference type="Proteomes" id="UP000230161"/>
    </source>
</evidence>
<reference evidence="2 3" key="1">
    <citation type="submission" date="2017-11" db="EMBL/GenBank/DDBJ databases">
        <title>Genomic Encyclopedia of Archaeal and Bacterial Type Strains, Phase II (KMG-II): From Individual Species to Whole Genera.</title>
        <authorList>
            <person name="Goeker M."/>
        </authorList>
    </citation>
    <scope>NUCLEOTIDE SEQUENCE [LARGE SCALE GENOMIC DNA]</scope>
    <source>
        <strain evidence="2 3">DSM 25625</strain>
    </source>
</reference>